<proteinExistence type="predicted"/>
<organism evidence="1 2">
    <name type="scientific">Ancylomarina subtilis</name>
    <dbReference type="NCBI Taxonomy" id="1639035"/>
    <lineage>
        <taxon>Bacteria</taxon>
        <taxon>Pseudomonadati</taxon>
        <taxon>Bacteroidota</taxon>
        <taxon>Bacteroidia</taxon>
        <taxon>Marinilabiliales</taxon>
        <taxon>Marinifilaceae</taxon>
        <taxon>Ancylomarina</taxon>
    </lineage>
</organism>
<evidence type="ECO:0000313" key="1">
    <source>
        <dbReference type="EMBL" id="RZT97356.1"/>
    </source>
</evidence>
<keyword evidence="2" id="KW-1185">Reference proteome</keyword>
<reference evidence="1 2" key="1">
    <citation type="submission" date="2019-02" db="EMBL/GenBank/DDBJ databases">
        <title>Genomic Encyclopedia of Type Strains, Phase IV (KMG-IV): sequencing the most valuable type-strain genomes for metagenomic binning, comparative biology and taxonomic classification.</title>
        <authorList>
            <person name="Goeker M."/>
        </authorList>
    </citation>
    <scope>NUCLEOTIDE SEQUENCE [LARGE SCALE GENOMIC DNA]</scope>
    <source>
        <strain evidence="1 2">DSM 28825</strain>
    </source>
</reference>
<accession>A0A4Q7VM21</accession>
<evidence type="ECO:0000313" key="2">
    <source>
        <dbReference type="Proteomes" id="UP000293562"/>
    </source>
</evidence>
<name>A0A4Q7VM21_9BACT</name>
<comment type="caution">
    <text evidence="1">The sequence shown here is derived from an EMBL/GenBank/DDBJ whole genome shotgun (WGS) entry which is preliminary data.</text>
</comment>
<gene>
    <name evidence="1" type="ORF">EV201_2023</name>
</gene>
<dbReference type="Proteomes" id="UP000293562">
    <property type="component" value="Unassembled WGS sequence"/>
</dbReference>
<sequence length="41" mass="4949">MMNVRAYVEMKFDDSHLRSEFYSQIIHEIIVQITLNEEGNF</sequence>
<dbReference type="EMBL" id="SHKN01000001">
    <property type="protein sequence ID" value="RZT97356.1"/>
    <property type="molecule type" value="Genomic_DNA"/>
</dbReference>
<dbReference type="AlphaFoldDB" id="A0A4Q7VM21"/>
<protein>
    <submittedName>
        <fullName evidence="1">Uncharacterized protein</fullName>
    </submittedName>
</protein>